<sequence length="397" mass="43529">MSRTLGKDYILARAEEIKEELIKYRRYLHQNPEIGFDLPKTVAYVEEILKNMGLEPIKVGCSGLVVTIGKGKGKTLLLRGDMDALPLKENTDLHFKSTNEFMHACGHDIHTTFMLGAAKLLKEKVNEINGTVKIMFQPAEEIGAGAKDMVANGLLENPKVDAALALHVDPSLEVGKFGYKPGIAASSLDGFFLKVQGKGGHSSEPQKAIDPLMIINAVYSQLNSLVGKEVDPREKAVLVIGKMGGGTVANIIPDSAHLDATLRTFNPKVRDYLFKRVPEIIDATVKMLRGTYSLETVSTPSLFNNEELCEQMAPYVKEVIGENNLEVNKEPLSGTEDFSYISNIVPTMFMWAGANGLGENHYPLHNPNVVLDEGVIPLGVAVVVQTSINWLNHYSDK</sequence>
<protein>
    <submittedName>
        <fullName evidence="3">Amidohydrolase</fullName>
    </submittedName>
</protein>
<evidence type="ECO:0000313" key="4">
    <source>
        <dbReference type="Proteomes" id="UP000319671"/>
    </source>
</evidence>
<dbReference type="PANTHER" id="PTHR11014:SF63">
    <property type="entry name" value="METALLOPEPTIDASE, PUTATIVE (AFU_ORTHOLOGUE AFUA_6G09600)-RELATED"/>
    <property type="match status" value="1"/>
</dbReference>
<dbReference type="Gene3D" id="3.30.70.360">
    <property type="match status" value="1"/>
</dbReference>
<keyword evidence="1" id="KW-0464">Manganese</keyword>
<dbReference type="GO" id="GO:0046872">
    <property type="term" value="F:metal ion binding"/>
    <property type="evidence" value="ECO:0007669"/>
    <property type="project" value="UniProtKB-KW"/>
</dbReference>
<reference evidence="3 4" key="1">
    <citation type="submission" date="2019-06" db="EMBL/GenBank/DDBJ databases">
        <title>Sorghum-associated microbial communities from plants grown in Nebraska, USA.</title>
        <authorList>
            <person name="Schachtman D."/>
        </authorList>
    </citation>
    <scope>NUCLEOTIDE SEQUENCE [LARGE SCALE GENOMIC DNA]</scope>
    <source>
        <strain evidence="3 4">2482</strain>
    </source>
</reference>
<keyword evidence="3" id="KW-0378">Hydrolase</keyword>
<feature type="binding site" evidence="1">
    <location>
        <position position="105"/>
    </location>
    <ligand>
        <name>Mn(2+)</name>
        <dbReference type="ChEBI" id="CHEBI:29035"/>
        <label>2</label>
    </ligand>
</feature>
<dbReference type="SUPFAM" id="SSF53187">
    <property type="entry name" value="Zn-dependent exopeptidases"/>
    <property type="match status" value="1"/>
</dbReference>
<comment type="cofactor">
    <cofactor evidence="1">
        <name>Mn(2+)</name>
        <dbReference type="ChEBI" id="CHEBI:29035"/>
    </cofactor>
    <text evidence="1">The Mn(2+) ion enhances activity.</text>
</comment>
<feature type="binding site" evidence="1">
    <location>
        <position position="167"/>
    </location>
    <ligand>
        <name>Mn(2+)</name>
        <dbReference type="ChEBI" id="CHEBI:29035"/>
        <label>2</label>
    </ligand>
</feature>
<keyword evidence="1" id="KW-0479">Metal-binding</keyword>
<evidence type="ECO:0000259" key="2">
    <source>
        <dbReference type="Pfam" id="PF07687"/>
    </source>
</evidence>
<dbReference type="PIRSF" id="PIRSF005962">
    <property type="entry name" value="Pept_M20D_amidohydro"/>
    <property type="match status" value="1"/>
</dbReference>
<dbReference type="AlphaFoldDB" id="A0A561CPR3"/>
<gene>
    <name evidence="3" type="ORF">FB550_11639</name>
</gene>
<dbReference type="InterPro" id="IPR002933">
    <property type="entry name" value="Peptidase_M20"/>
</dbReference>
<feature type="binding site" evidence="1">
    <location>
        <position position="107"/>
    </location>
    <ligand>
        <name>Mn(2+)</name>
        <dbReference type="ChEBI" id="CHEBI:29035"/>
        <label>2</label>
    </ligand>
</feature>
<dbReference type="InterPro" id="IPR017439">
    <property type="entry name" value="Amidohydrolase"/>
</dbReference>
<dbReference type="Gene3D" id="3.40.630.10">
    <property type="entry name" value="Zn peptidases"/>
    <property type="match status" value="1"/>
</dbReference>
<dbReference type="Pfam" id="PF07687">
    <property type="entry name" value="M20_dimer"/>
    <property type="match status" value="1"/>
</dbReference>
<feature type="binding site" evidence="1">
    <location>
        <position position="141"/>
    </location>
    <ligand>
        <name>Mn(2+)</name>
        <dbReference type="ChEBI" id="CHEBI:29035"/>
        <label>2</label>
    </ligand>
</feature>
<evidence type="ECO:0000313" key="3">
    <source>
        <dbReference type="EMBL" id="TWD93225.1"/>
    </source>
</evidence>
<feature type="domain" description="Peptidase M20 dimerisation" evidence="2">
    <location>
        <begin position="187"/>
        <end position="283"/>
    </location>
</feature>
<comment type="caution">
    <text evidence="3">The sequence shown here is derived from an EMBL/GenBank/DDBJ whole genome shotgun (WGS) entry which is preliminary data.</text>
</comment>
<name>A0A561CPR3_9BACI</name>
<accession>A0A561CPR3</accession>
<proteinExistence type="predicted"/>
<dbReference type="GO" id="GO:0016787">
    <property type="term" value="F:hydrolase activity"/>
    <property type="evidence" value="ECO:0007669"/>
    <property type="project" value="UniProtKB-KW"/>
</dbReference>
<feature type="binding site" evidence="1">
    <location>
        <position position="365"/>
    </location>
    <ligand>
        <name>Mn(2+)</name>
        <dbReference type="ChEBI" id="CHEBI:29035"/>
        <label>2</label>
    </ligand>
</feature>
<dbReference type="CDD" id="cd03886">
    <property type="entry name" value="M20_Acy1"/>
    <property type="match status" value="1"/>
</dbReference>
<dbReference type="Pfam" id="PF01546">
    <property type="entry name" value="Peptidase_M20"/>
    <property type="match status" value="1"/>
</dbReference>
<dbReference type="Proteomes" id="UP000319671">
    <property type="component" value="Unassembled WGS sequence"/>
</dbReference>
<organism evidence="3 4">
    <name type="scientific">Neobacillus bataviensis</name>
    <dbReference type="NCBI Taxonomy" id="220685"/>
    <lineage>
        <taxon>Bacteria</taxon>
        <taxon>Bacillati</taxon>
        <taxon>Bacillota</taxon>
        <taxon>Bacilli</taxon>
        <taxon>Bacillales</taxon>
        <taxon>Bacillaceae</taxon>
        <taxon>Neobacillus</taxon>
    </lineage>
</organism>
<keyword evidence="4" id="KW-1185">Reference proteome</keyword>
<dbReference type="InterPro" id="IPR011650">
    <property type="entry name" value="Peptidase_M20_dimer"/>
</dbReference>
<dbReference type="SUPFAM" id="SSF55031">
    <property type="entry name" value="Bacterial exopeptidase dimerisation domain"/>
    <property type="match status" value="1"/>
</dbReference>
<dbReference type="RefSeq" id="WP_144567682.1">
    <property type="nucleotide sequence ID" value="NZ_VIVN01000016.1"/>
</dbReference>
<evidence type="ECO:0000256" key="1">
    <source>
        <dbReference type="PIRSR" id="PIRSR005962-1"/>
    </source>
</evidence>
<dbReference type="PANTHER" id="PTHR11014">
    <property type="entry name" value="PEPTIDASE M20 FAMILY MEMBER"/>
    <property type="match status" value="1"/>
</dbReference>
<dbReference type="EMBL" id="VIVN01000016">
    <property type="protein sequence ID" value="TWD93225.1"/>
    <property type="molecule type" value="Genomic_DNA"/>
</dbReference>
<dbReference type="InterPro" id="IPR036264">
    <property type="entry name" value="Bact_exopeptidase_dim_dom"/>
</dbReference>
<dbReference type="NCBIfam" id="TIGR01891">
    <property type="entry name" value="amidohydrolases"/>
    <property type="match status" value="1"/>
</dbReference>